<evidence type="ECO:0000256" key="4">
    <source>
        <dbReference type="ARBA" id="ARBA00022692"/>
    </source>
</evidence>
<evidence type="ECO:0000256" key="7">
    <source>
        <dbReference type="SAM" id="Phobius"/>
    </source>
</evidence>
<sequence>MASVRRAVVAVYFEKYATLVLNFATLYISSRLLTPNEIGVAFLGASLVALAEGLRDFGVTNYIVNAENLTKQEIRTSFTMMLMVAVFLTTAFVATAGLYADFAHEPRLENFVRIVAFGYLFASIGSPIVALLRRDLKFWNIAAINLGSALVGNITTIGLVMMGVGYMSFAWGSLSYPLSTFVFAILIRSDLSIFRIEFTKWREILAFGGFNTATGLLTALGSVIPTFMLGRASGSTDVGLYSRGQQVTEMPSRLVISAISAVALPGFAAHARTGRPLKDPYLKAVASLTAFHWPGLAMVILFAHPLVHIMLGPQWDTTIPLVQVMAAATMLSFPVPLMFPALVAAGGIRDTAKAWIISLPITSLIMILAAQHGPFILALSIFATTPIQVAVGLWFLMRRLKLSVGEYLRALLPSAAVTLVTALGPLIVIALNGFDMDISISHAVVGGGLGCVFWFLAMGWTRHPFADELAYLLGRVQTLAPARLHAPLALIRHFLDEGTKHGQVPAPSPLDSEINIVGCRDGMQSVWSVVKGRFGRLFERLDGRQTGKVESISDESL</sequence>
<accession>A0ABS9QL86</accession>
<keyword evidence="6 7" id="KW-0472">Membrane</keyword>
<dbReference type="EMBL" id="JAKREW010000036">
    <property type="protein sequence ID" value="MCG7508201.1"/>
    <property type="molecule type" value="Genomic_DNA"/>
</dbReference>
<gene>
    <name evidence="8" type="ORF">L4923_24480</name>
</gene>
<dbReference type="Proteomes" id="UP001201701">
    <property type="component" value="Unassembled WGS sequence"/>
</dbReference>
<proteinExistence type="inferred from homology"/>
<feature type="transmembrane region" description="Helical" evidence="7">
    <location>
        <begin position="324"/>
        <end position="345"/>
    </location>
</feature>
<feature type="transmembrane region" description="Helical" evidence="7">
    <location>
        <begin position="352"/>
        <end position="369"/>
    </location>
</feature>
<dbReference type="CDD" id="cd13127">
    <property type="entry name" value="MATE_tuaB_like"/>
    <property type="match status" value="1"/>
</dbReference>
<comment type="similarity">
    <text evidence="2">Belongs to the polysaccharide synthase family.</text>
</comment>
<dbReference type="InterPro" id="IPR050833">
    <property type="entry name" value="Poly_Biosynth_Transport"/>
</dbReference>
<name>A0ABS9QL86_9HYPH</name>
<comment type="caution">
    <text evidence="8">The sequence shown here is derived from an EMBL/GenBank/DDBJ whole genome shotgun (WGS) entry which is preliminary data.</text>
</comment>
<evidence type="ECO:0000313" key="8">
    <source>
        <dbReference type="EMBL" id="MCG7508201.1"/>
    </source>
</evidence>
<feature type="transmembrane region" description="Helical" evidence="7">
    <location>
        <begin position="375"/>
        <end position="396"/>
    </location>
</feature>
<dbReference type="RefSeq" id="WP_239369715.1">
    <property type="nucleotide sequence ID" value="NZ_JAKREW010000036.1"/>
</dbReference>
<feature type="transmembrane region" description="Helical" evidence="7">
    <location>
        <begin position="250"/>
        <end position="269"/>
    </location>
</feature>
<keyword evidence="5 7" id="KW-1133">Transmembrane helix</keyword>
<feature type="transmembrane region" description="Helical" evidence="7">
    <location>
        <begin position="111"/>
        <end position="132"/>
    </location>
</feature>
<feature type="transmembrane region" description="Helical" evidence="7">
    <location>
        <begin position="438"/>
        <end position="457"/>
    </location>
</feature>
<evidence type="ECO:0000256" key="2">
    <source>
        <dbReference type="ARBA" id="ARBA00007430"/>
    </source>
</evidence>
<keyword evidence="4 7" id="KW-0812">Transmembrane</keyword>
<feature type="transmembrane region" description="Helical" evidence="7">
    <location>
        <begin position="208"/>
        <end position="230"/>
    </location>
</feature>
<feature type="transmembrane region" description="Helical" evidence="7">
    <location>
        <begin position="78"/>
        <end position="99"/>
    </location>
</feature>
<evidence type="ECO:0000256" key="6">
    <source>
        <dbReference type="ARBA" id="ARBA00023136"/>
    </source>
</evidence>
<feature type="transmembrane region" description="Helical" evidence="7">
    <location>
        <begin position="168"/>
        <end position="187"/>
    </location>
</feature>
<evidence type="ECO:0000256" key="5">
    <source>
        <dbReference type="ARBA" id="ARBA00022989"/>
    </source>
</evidence>
<feature type="transmembrane region" description="Helical" evidence="7">
    <location>
        <begin position="281"/>
        <end position="304"/>
    </location>
</feature>
<keyword evidence="9" id="KW-1185">Reference proteome</keyword>
<feature type="transmembrane region" description="Helical" evidence="7">
    <location>
        <begin position="139"/>
        <end position="162"/>
    </location>
</feature>
<protein>
    <submittedName>
        <fullName evidence="8">Lipopolysaccharide biosynthesis protein</fullName>
    </submittedName>
</protein>
<dbReference type="Pfam" id="PF13440">
    <property type="entry name" value="Polysacc_synt_3"/>
    <property type="match status" value="1"/>
</dbReference>
<evidence type="ECO:0000256" key="1">
    <source>
        <dbReference type="ARBA" id="ARBA00004651"/>
    </source>
</evidence>
<dbReference type="PANTHER" id="PTHR30250:SF10">
    <property type="entry name" value="LIPOPOLYSACCHARIDE BIOSYNTHESIS PROTEIN WZXC"/>
    <property type="match status" value="1"/>
</dbReference>
<feature type="transmembrane region" description="Helical" evidence="7">
    <location>
        <begin position="408"/>
        <end position="432"/>
    </location>
</feature>
<evidence type="ECO:0000313" key="9">
    <source>
        <dbReference type="Proteomes" id="UP001201701"/>
    </source>
</evidence>
<dbReference type="PANTHER" id="PTHR30250">
    <property type="entry name" value="PST FAMILY PREDICTED COLANIC ACID TRANSPORTER"/>
    <property type="match status" value="1"/>
</dbReference>
<evidence type="ECO:0000256" key="3">
    <source>
        <dbReference type="ARBA" id="ARBA00022475"/>
    </source>
</evidence>
<reference evidence="8 9" key="1">
    <citation type="submission" date="2022-02" db="EMBL/GenBank/DDBJ databases">
        <title>Draft genome sequence of Mezorhizobium retamae strain IRAMC:0171 isolated from Retama raetam nodules.</title>
        <authorList>
            <person name="Bengaied R."/>
            <person name="Sbissi I."/>
            <person name="Huber K."/>
            <person name="Ghodbane F."/>
            <person name="Nouioui I."/>
            <person name="Tarhouni M."/>
            <person name="Gtari M."/>
        </authorList>
    </citation>
    <scope>NUCLEOTIDE SEQUENCE [LARGE SCALE GENOMIC DNA]</scope>
    <source>
        <strain evidence="8 9">IRAMC:0171</strain>
    </source>
</reference>
<keyword evidence="3" id="KW-1003">Cell membrane</keyword>
<organism evidence="8 9">
    <name type="scientific">Mesorhizobium retamae</name>
    <dbReference type="NCBI Taxonomy" id="2912854"/>
    <lineage>
        <taxon>Bacteria</taxon>
        <taxon>Pseudomonadati</taxon>
        <taxon>Pseudomonadota</taxon>
        <taxon>Alphaproteobacteria</taxon>
        <taxon>Hyphomicrobiales</taxon>
        <taxon>Phyllobacteriaceae</taxon>
        <taxon>Mesorhizobium</taxon>
    </lineage>
</organism>
<comment type="subcellular location">
    <subcellularLocation>
        <location evidence="1">Cell membrane</location>
        <topology evidence="1">Multi-pass membrane protein</topology>
    </subcellularLocation>
</comment>